<keyword evidence="8" id="KW-1185">Reference proteome</keyword>
<protein>
    <submittedName>
        <fullName evidence="7">DNA helicase related protein</fullName>
    </submittedName>
</protein>
<evidence type="ECO:0000256" key="1">
    <source>
        <dbReference type="ARBA" id="ARBA00022741"/>
    </source>
</evidence>
<evidence type="ECO:0000259" key="6">
    <source>
        <dbReference type="Pfam" id="PF13087"/>
    </source>
</evidence>
<feature type="domain" description="DNA2/NAM7 helicase-like C-terminal" evidence="6">
    <location>
        <begin position="729"/>
        <end position="915"/>
    </location>
</feature>
<accession>A0A086ZHR6</accession>
<dbReference type="PANTHER" id="PTHR43788">
    <property type="entry name" value="DNA2/NAM7 HELICASE FAMILY MEMBER"/>
    <property type="match status" value="1"/>
</dbReference>
<dbReference type="InterPro" id="IPR027417">
    <property type="entry name" value="P-loop_NTPase"/>
</dbReference>
<feature type="region of interest" description="Disordered" evidence="5">
    <location>
        <begin position="122"/>
        <end position="151"/>
    </location>
</feature>
<dbReference type="Pfam" id="PF13087">
    <property type="entry name" value="AAA_12"/>
    <property type="match status" value="1"/>
</dbReference>
<comment type="caution">
    <text evidence="7">The sequence shown here is derived from an EMBL/GenBank/DDBJ whole genome shotgun (WGS) entry which is preliminary data.</text>
</comment>
<dbReference type="GO" id="GO:0005524">
    <property type="term" value="F:ATP binding"/>
    <property type="evidence" value="ECO:0007669"/>
    <property type="project" value="UniProtKB-KW"/>
</dbReference>
<dbReference type="Gene3D" id="3.40.50.300">
    <property type="entry name" value="P-loop containing nucleotide triphosphate hydrolases"/>
    <property type="match status" value="3"/>
</dbReference>
<keyword evidence="2" id="KW-0378">Hydrolase</keyword>
<evidence type="ECO:0000313" key="8">
    <source>
        <dbReference type="Proteomes" id="UP000029096"/>
    </source>
</evidence>
<name>A0A086ZHR6_9BIFI</name>
<keyword evidence="1" id="KW-0547">Nucleotide-binding</keyword>
<evidence type="ECO:0000313" key="7">
    <source>
        <dbReference type="EMBL" id="KFI46066.1"/>
    </source>
</evidence>
<keyword evidence="4" id="KW-0067">ATP-binding</keyword>
<reference evidence="7 8" key="1">
    <citation type="submission" date="2014-03" db="EMBL/GenBank/DDBJ databases">
        <title>Genomics of Bifidobacteria.</title>
        <authorList>
            <person name="Ventura M."/>
            <person name="Milani C."/>
            <person name="Lugli G.A."/>
        </authorList>
    </citation>
    <scope>NUCLEOTIDE SEQUENCE [LARGE SCALE GENOMIC DNA]</scope>
    <source>
        <strain evidence="7 8">DSM 22767</strain>
    </source>
</reference>
<dbReference type="RefSeq" id="WP_156097529.1">
    <property type="nucleotide sequence ID" value="NZ_JGYP01000002.1"/>
</dbReference>
<evidence type="ECO:0000256" key="3">
    <source>
        <dbReference type="ARBA" id="ARBA00022806"/>
    </source>
</evidence>
<evidence type="ECO:0000256" key="4">
    <source>
        <dbReference type="ARBA" id="ARBA00022840"/>
    </source>
</evidence>
<dbReference type="EMBL" id="JGYP01000002">
    <property type="protein sequence ID" value="KFI46066.1"/>
    <property type="molecule type" value="Genomic_DNA"/>
</dbReference>
<dbReference type="GO" id="GO:0003678">
    <property type="term" value="F:DNA helicase activity"/>
    <property type="evidence" value="ECO:0007669"/>
    <property type="project" value="UniProtKB-ARBA"/>
</dbReference>
<dbReference type="GO" id="GO:0016787">
    <property type="term" value="F:hydrolase activity"/>
    <property type="evidence" value="ECO:0007669"/>
    <property type="project" value="UniProtKB-KW"/>
</dbReference>
<keyword evidence="3 7" id="KW-0347">Helicase</keyword>
<dbReference type="OrthoDB" id="9757917at2"/>
<evidence type="ECO:0000256" key="2">
    <source>
        <dbReference type="ARBA" id="ARBA00022801"/>
    </source>
</evidence>
<sequence length="940" mass="104825">MFAKLGSTVAADGSPRRVNRDTLNHIIDVTAKELGLDDAALRRSPVHDEKAMSIVDKDSVSCRLITGDKGSEPSLMDSFYLYDLENLHGIKLREPETAGHDAEAFSEPLKRYLSAAHPERFDLSEDPEGAALDELTRPDRTPGGRWPSKTDQFQSAAQQLAVNQITATTETGKGDCLMGVNGPPGTGKTTLLKDVIAEIIVARARQLVRFNRPEDIFKDNVTEGSLNYWTLKPAVTGYEIVVASNNNKAVENISQDLPLTQSIAAEWQAWIDNAYGKESEDYAFRQFAETLLESDDDKGSAADKTTDGSSSAWALLAATLGNTSNKSKFIGPFESHFIKEHLSETGHQSAHGSWITAKKAFESASRKEAELRKQREEAFKRDHDPSDLLREEQLLENRLAQVRTLLRDRNRELDVNRGQAQNLQNRFNESCYRANTAISASQEADAAYTAHQQYWSTHFLRSIIHFRERDKEEKEKYIAREQARSRTQSLCNIANAEQRALADLQTTIVAQTAEKSNLSYNERDLSGQLDEVKAKLEDYRNRPKHASSMSDERIAWMDEEWNAARTELFIAALRLHQQLVIGAAGQFRENLTLASKVIQRPSRFKEQARLAAWQSLFLVVPVISSSFASISRMFGGLGKESLGWAIIDEAGQATPQSAAGLLQRVRHAVAVGDPMQLEPIDTLPNQMRELLAKTHNIQMGLESRNVQEMVDHQTRYGLQAGQWLGMPLVVHRRCDEPMFSICNDMAYSGRMVRAGSEHTPCLYAEGAKKSIEIPPSRWYDVPAKSDKVSLDKWRPAEGHELYTRLKDLIEGGIAPEQILVIAPFRVVANRVRDIFRSVLKESGRYSDGKAAEIVANQAGTVHTCQGREADVVFLVMGSAPGDAGCGSRNWVNFSPNMLNVAVSRAKRRLYVIGDINDWKQGKYSGQIADVLPVYSAPPTR</sequence>
<organism evidence="7 8">
    <name type="scientific">Bifidobacterium bohemicum DSM 22767</name>
    <dbReference type="NCBI Taxonomy" id="1437606"/>
    <lineage>
        <taxon>Bacteria</taxon>
        <taxon>Bacillati</taxon>
        <taxon>Actinomycetota</taxon>
        <taxon>Actinomycetes</taxon>
        <taxon>Bifidobacteriales</taxon>
        <taxon>Bifidobacteriaceae</taxon>
        <taxon>Bifidobacterium</taxon>
    </lineage>
</organism>
<dbReference type="PANTHER" id="PTHR43788:SF8">
    <property type="entry name" value="DNA-BINDING PROTEIN SMUBP-2"/>
    <property type="match status" value="1"/>
</dbReference>
<evidence type="ECO:0000256" key="5">
    <source>
        <dbReference type="SAM" id="MobiDB-lite"/>
    </source>
</evidence>
<dbReference type="eggNOG" id="COG1112">
    <property type="taxonomic scope" value="Bacteria"/>
</dbReference>
<dbReference type="InterPro" id="IPR050534">
    <property type="entry name" value="Coronavir_polyprotein_1ab"/>
</dbReference>
<proteinExistence type="predicted"/>
<dbReference type="AlphaFoldDB" id="A0A086ZHR6"/>
<dbReference type="SUPFAM" id="SSF52540">
    <property type="entry name" value="P-loop containing nucleoside triphosphate hydrolases"/>
    <property type="match status" value="1"/>
</dbReference>
<dbReference type="Proteomes" id="UP000029096">
    <property type="component" value="Unassembled WGS sequence"/>
</dbReference>
<dbReference type="InterPro" id="IPR041679">
    <property type="entry name" value="DNA2/NAM7-like_C"/>
</dbReference>
<gene>
    <name evidence="7" type="ORF">BBOH_0874</name>
</gene>